<feature type="region of interest" description="Disordered" evidence="1">
    <location>
        <begin position="1"/>
        <end position="21"/>
    </location>
</feature>
<dbReference type="InterPro" id="IPR022037">
    <property type="entry name" value="DUF3606"/>
</dbReference>
<feature type="compositionally biased region" description="Basic and acidic residues" evidence="1">
    <location>
        <begin position="1"/>
        <end position="15"/>
    </location>
</feature>
<dbReference type="AlphaFoldDB" id="A0A086P4T7"/>
<name>A0A086P4T7_SPHHM</name>
<comment type="caution">
    <text evidence="2">The sequence shown here is derived from an EMBL/GenBank/DDBJ whole genome shotgun (WGS) entry which is preliminary data.</text>
</comment>
<dbReference type="eggNOG" id="ENOG5033DIB">
    <property type="taxonomic scope" value="Bacteria"/>
</dbReference>
<gene>
    <name evidence="2" type="ORF">BV98_003805</name>
</gene>
<sequence>MADNKSKRGGADRRQVASSQGYEINYFARKHEISRADAESLIKRIGNDRVKLNDAAKRLKKGG</sequence>
<dbReference type="RefSeq" id="WP_081570541.1">
    <property type="nucleotide sequence ID" value="NZ_BCZD01000036.1"/>
</dbReference>
<organism evidence="2 3">
    <name type="scientific">Sphingobium herbicidovorans (strain ATCC 700291 / DSM 11019 / CCUG 56400 / KCTC 2939 / LMG 18315 / NBRC 16415 / MH)</name>
    <name type="common">Sphingomonas herbicidovorans</name>
    <dbReference type="NCBI Taxonomy" id="1219045"/>
    <lineage>
        <taxon>Bacteria</taxon>
        <taxon>Pseudomonadati</taxon>
        <taxon>Pseudomonadota</taxon>
        <taxon>Alphaproteobacteria</taxon>
        <taxon>Sphingomonadales</taxon>
        <taxon>Sphingomonadaceae</taxon>
        <taxon>Sphingobium</taxon>
    </lineage>
</organism>
<keyword evidence="3" id="KW-1185">Reference proteome</keyword>
<dbReference type="EMBL" id="JFZA02000061">
    <property type="protein sequence ID" value="KFG88405.1"/>
    <property type="molecule type" value="Genomic_DNA"/>
</dbReference>
<evidence type="ECO:0000313" key="2">
    <source>
        <dbReference type="EMBL" id="KFG88405.1"/>
    </source>
</evidence>
<protein>
    <recommendedName>
        <fullName evidence="4">DUF3606 domain-containing protein</fullName>
    </recommendedName>
</protein>
<evidence type="ECO:0000256" key="1">
    <source>
        <dbReference type="SAM" id="MobiDB-lite"/>
    </source>
</evidence>
<dbReference type="Proteomes" id="UP000024284">
    <property type="component" value="Unassembled WGS sequence"/>
</dbReference>
<proteinExistence type="predicted"/>
<evidence type="ECO:0008006" key="4">
    <source>
        <dbReference type="Google" id="ProtNLM"/>
    </source>
</evidence>
<dbReference type="Pfam" id="PF12244">
    <property type="entry name" value="DUF3606"/>
    <property type="match status" value="1"/>
</dbReference>
<evidence type="ECO:0000313" key="3">
    <source>
        <dbReference type="Proteomes" id="UP000024284"/>
    </source>
</evidence>
<reference evidence="2" key="1">
    <citation type="submission" date="2014-08" db="EMBL/GenBank/DDBJ databases">
        <title>Draft genome sequences of Sphingobium herbicidovorans.</title>
        <authorList>
            <person name="Gan H.M."/>
            <person name="Gan H.Y."/>
            <person name="Savka M.A."/>
        </authorList>
    </citation>
    <scope>NUCLEOTIDE SEQUENCE [LARGE SCALE GENOMIC DNA]</scope>
    <source>
        <strain evidence="2">NBRC 16415</strain>
    </source>
</reference>
<dbReference type="OrthoDB" id="8087200at2"/>
<accession>A0A086P4T7</accession>